<dbReference type="Proteomes" id="UP000708208">
    <property type="component" value="Unassembled WGS sequence"/>
</dbReference>
<gene>
    <name evidence="2" type="ORF">AFUS01_LOCUS35295</name>
</gene>
<evidence type="ECO:0000256" key="1">
    <source>
        <dbReference type="SAM" id="MobiDB-lite"/>
    </source>
</evidence>
<feature type="compositionally biased region" description="Polar residues" evidence="1">
    <location>
        <begin position="206"/>
        <end position="224"/>
    </location>
</feature>
<dbReference type="AlphaFoldDB" id="A0A8J2L2W7"/>
<sequence>MHADGRGEAKYSTLKFYIPLELGARASKTENPLSKPTFKIMSSVQGISQEKLGVSEVPNVKYESKEQFQEPGQLKVTNVFSTTTEYAAKCREDLTRSWGFSFELMRKSFETGGYNDIVSTDKCDSTKQSSCKMSCSPISLFTKQKLRECLQRRRSLRIMTESVPQPHEELEILRRPSHNLSRTTSVSETSEELSLEAVTSDGGYESNKTIQSSVEEFQEQSNSPLPAKILERKFRPGKRIKRGV</sequence>
<evidence type="ECO:0000313" key="3">
    <source>
        <dbReference type="Proteomes" id="UP000708208"/>
    </source>
</evidence>
<keyword evidence="3" id="KW-1185">Reference proteome</keyword>
<comment type="caution">
    <text evidence="2">The sequence shown here is derived from an EMBL/GenBank/DDBJ whole genome shotgun (WGS) entry which is preliminary data.</text>
</comment>
<name>A0A8J2L2W7_9HEXA</name>
<reference evidence="2" key="1">
    <citation type="submission" date="2021-06" db="EMBL/GenBank/DDBJ databases">
        <authorList>
            <person name="Hodson N. C."/>
            <person name="Mongue J. A."/>
            <person name="Jaron S. K."/>
        </authorList>
    </citation>
    <scope>NUCLEOTIDE SEQUENCE</scope>
</reference>
<feature type="non-terminal residue" evidence="2">
    <location>
        <position position="1"/>
    </location>
</feature>
<evidence type="ECO:0000313" key="2">
    <source>
        <dbReference type="EMBL" id="CAG7825171.1"/>
    </source>
</evidence>
<protein>
    <submittedName>
        <fullName evidence="2">Uncharacterized protein</fullName>
    </submittedName>
</protein>
<organism evidence="2 3">
    <name type="scientific">Allacma fusca</name>
    <dbReference type="NCBI Taxonomy" id="39272"/>
    <lineage>
        <taxon>Eukaryota</taxon>
        <taxon>Metazoa</taxon>
        <taxon>Ecdysozoa</taxon>
        <taxon>Arthropoda</taxon>
        <taxon>Hexapoda</taxon>
        <taxon>Collembola</taxon>
        <taxon>Symphypleona</taxon>
        <taxon>Sminthuridae</taxon>
        <taxon>Allacma</taxon>
    </lineage>
</organism>
<proteinExistence type="predicted"/>
<accession>A0A8J2L2W7</accession>
<feature type="compositionally biased region" description="Basic residues" evidence="1">
    <location>
        <begin position="235"/>
        <end position="244"/>
    </location>
</feature>
<feature type="region of interest" description="Disordered" evidence="1">
    <location>
        <begin position="180"/>
        <end position="244"/>
    </location>
</feature>
<dbReference type="EMBL" id="CAJVCH010535272">
    <property type="protein sequence ID" value="CAG7825171.1"/>
    <property type="molecule type" value="Genomic_DNA"/>
</dbReference>